<dbReference type="InterPro" id="IPR041412">
    <property type="entry name" value="Xrn1_helical"/>
</dbReference>
<dbReference type="PANTHER" id="PTHR12341:SF74">
    <property type="entry name" value="5'-3' EXORIBONUCLEASE 4"/>
    <property type="match status" value="1"/>
</dbReference>
<evidence type="ECO:0000313" key="3">
    <source>
        <dbReference type="Proteomes" id="UP000436088"/>
    </source>
</evidence>
<keyword evidence="3" id="KW-1185">Reference proteome</keyword>
<name>A0A6A3CK55_HIBSY</name>
<dbReference type="PANTHER" id="PTHR12341">
    <property type="entry name" value="5'-&gt;3' EXORIBONUCLEASE"/>
    <property type="match status" value="1"/>
</dbReference>
<comment type="caution">
    <text evidence="2">The sequence shown here is derived from an EMBL/GenBank/DDBJ whole genome shotgun (WGS) entry which is preliminary data.</text>
</comment>
<feature type="domain" description="Xrn1 helical" evidence="1">
    <location>
        <begin position="105"/>
        <end position="190"/>
    </location>
</feature>
<dbReference type="Proteomes" id="UP000436088">
    <property type="component" value="Unassembled WGS sequence"/>
</dbReference>
<reference evidence="2" key="1">
    <citation type="submission" date="2019-09" db="EMBL/GenBank/DDBJ databases">
        <title>Draft genome information of white flower Hibiscus syriacus.</title>
        <authorList>
            <person name="Kim Y.-M."/>
        </authorList>
    </citation>
    <scope>NUCLEOTIDE SEQUENCE [LARGE SCALE GENOMIC DNA]</scope>
    <source>
        <strain evidence="2">YM2019G1</strain>
    </source>
</reference>
<gene>
    <name evidence="2" type="ORF">F3Y22_tig00003973pilonHSYRG00031</name>
</gene>
<evidence type="ECO:0000313" key="2">
    <source>
        <dbReference type="EMBL" id="KAE8729107.1"/>
    </source>
</evidence>
<sequence>MKKVSFVDLVVRSSERSVGGMRLFSHVRCHVLDCETRNVFPELRTGSIGNHYDSWPRLTTSITLGRGARLSSPQSGRAYVSTVLANRLTSSIPAIRITDRKTGFQWRFYPYHYAPFASDLKDLADLEITFSMREPFKPFGQLIGTLPAASSNALPEEYGKLMTDPLSPICNFYPTDFEIDMHGKRFAWQAEEQLRNSVMLGLLYVHPLHPLASQVISYYQINYQLLPHDRFVWPIDTNASGGMNGFLWLSERNGWNYVVSSPVKGLPDIEVKQVVSLPRNITYLSPSDQKHIPKPPQGVALPNKFLTPWDIKPFPVFWHEDKGGRRQPAKDRALIRGAKIRPQLGEAAHRHVKNTRCASGYERGYLDDPNYYYSGQPRAAGPSSYEGGYGNGVNYHGQYSHPQRIMVNPRHPSSNGMQIRNFRTRGRVQNPERYYDLLEGMSTVTFEGRGRGAHVTSSKMPNSG</sequence>
<dbReference type="Gene3D" id="1.25.40.1050">
    <property type="match status" value="1"/>
</dbReference>
<dbReference type="GO" id="GO:0004534">
    <property type="term" value="F:5'-3' RNA exonuclease activity"/>
    <property type="evidence" value="ECO:0007669"/>
    <property type="project" value="TreeGrafter"/>
</dbReference>
<protein>
    <submittedName>
        <fullName evidence="2">Detected protein of confused Function</fullName>
    </submittedName>
</protein>
<organism evidence="2 3">
    <name type="scientific">Hibiscus syriacus</name>
    <name type="common">Rose of Sharon</name>
    <dbReference type="NCBI Taxonomy" id="106335"/>
    <lineage>
        <taxon>Eukaryota</taxon>
        <taxon>Viridiplantae</taxon>
        <taxon>Streptophyta</taxon>
        <taxon>Embryophyta</taxon>
        <taxon>Tracheophyta</taxon>
        <taxon>Spermatophyta</taxon>
        <taxon>Magnoliopsida</taxon>
        <taxon>eudicotyledons</taxon>
        <taxon>Gunneridae</taxon>
        <taxon>Pentapetalae</taxon>
        <taxon>rosids</taxon>
        <taxon>malvids</taxon>
        <taxon>Malvales</taxon>
        <taxon>Malvaceae</taxon>
        <taxon>Malvoideae</taxon>
        <taxon>Hibiscus</taxon>
    </lineage>
</organism>
<dbReference type="GO" id="GO:0003723">
    <property type="term" value="F:RNA binding"/>
    <property type="evidence" value="ECO:0007669"/>
    <property type="project" value="TreeGrafter"/>
</dbReference>
<dbReference type="EMBL" id="VEPZ02000238">
    <property type="protein sequence ID" value="KAE8729107.1"/>
    <property type="molecule type" value="Genomic_DNA"/>
</dbReference>
<accession>A0A6A3CK55</accession>
<proteinExistence type="predicted"/>
<dbReference type="GO" id="GO:0005634">
    <property type="term" value="C:nucleus"/>
    <property type="evidence" value="ECO:0007669"/>
    <property type="project" value="TreeGrafter"/>
</dbReference>
<dbReference type="GO" id="GO:0000956">
    <property type="term" value="P:nuclear-transcribed mRNA catabolic process"/>
    <property type="evidence" value="ECO:0007669"/>
    <property type="project" value="TreeGrafter"/>
</dbReference>
<evidence type="ECO:0000259" key="1">
    <source>
        <dbReference type="Pfam" id="PF17846"/>
    </source>
</evidence>
<dbReference type="AlphaFoldDB" id="A0A6A3CK55"/>
<dbReference type="InterPro" id="IPR027073">
    <property type="entry name" value="5_3_exoribonuclease"/>
</dbReference>
<dbReference type="Pfam" id="PF17846">
    <property type="entry name" value="XRN_M"/>
    <property type="match status" value="1"/>
</dbReference>